<dbReference type="GO" id="GO:0016020">
    <property type="term" value="C:membrane"/>
    <property type="evidence" value="ECO:0007669"/>
    <property type="project" value="TreeGrafter"/>
</dbReference>
<proteinExistence type="predicted"/>
<dbReference type="PANTHER" id="PTHR43798:SF33">
    <property type="entry name" value="HYDROLASE, PUTATIVE (AFU_ORTHOLOGUE AFUA_2G14860)-RELATED"/>
    <property type="match status" value="1"/>
</dbReference>
<name>A0A3B0VRA3_9ZZZZ</name>
<dbReference type="PANTHER" id="PTHR43798">
    <property type="entry name" value="MONOACYLGLYCEROL LIPASE"/>
    <property type="match status" value="1"/>
</dbReference>
<feature type="domain" description="AB hydrolase-1" evidence="1">
    <location>
        <begin position="21"/>
        <end position="251"/>
    </location>
</feature>
<reference evidence="2" key="1">
    <citation type="submission" date="2018-06" db="EMBL/GenBank/DDBJ databases">
        <authorList>
            <person name="Zhirakovskaya E."/>
        </authorList>
    </citation>
    <scope>NUCLEOTIDE SEQUENCE</scope>
</reference>
<dbReference type="PRINTS" id="PR00412">
    <property type="entry name" value="EPOXHYDRLASE"/>
</dbReference>
<dbReference type="Gene3D" id="3.40.50.1820">
    <property type="entry name" value="alpha/beta hydrolase"/>
    <property type="match status" value="1"/>
</dbReference>
<dbReference type="Pfam" id="PF00561">
    <property type="entry name" value="Abhydrolase_1"/>
    <property type="match status" value="1"/>
</dbReference>
<dbReference type="InterPro" id="IPR000073">
    <property type="entry name" value="AB_hydrolase_1"/>
</dbReference>
<dbReference type="InterPro" id="IPR029058">
    <property type="entry name" value="AB_hydrolase_fold"/>
</dbReference>
<evidence type="ECO:0000313" key="2">
    <source>
        <dbReference type="EMBL" id="VAW41592.1"/>
    </source>
</evidence>
<evidence type="ECO:0000259" key="1">
    <source>
        <dbReference type="Pfam" id="PF00561"/>
    </source>
</evidence>
<accession>A0A3B0VRA3</accession>
<dbReference type="InterPro" id="IPR000639">
    <property type="entry name" value="Epox_hydrolase-like"/>
</dbReference>
<protein>
    <recommendedName>
        <fullName evidence="1">AB hydrolase-1 domain-containing protein</fullName>
    </recommendedName>
</protein>
<dbReference type="EMBL" id="UOEU01000850">
    <property type="protein sequence ID" value="VAW41592.1"/>
    <property type="molecule type" value="Genomic_DNA"/>
</dbReference>
<dbReference type="AlphaFoldDB" id="A0A3B0VRA3"/>
<organism evidence="2">
    <name type="scientific">hydrothermal vent metagenome</name>
    <dbReference type="NCBI Taxonomy" id="652676"/>
    <lineage>
        <taxon>unclassified sequences</taxon>
        <taxon>metagenomes</taxon>
        <taxon>ecological metagenomes</taxon>
    </lineage>
</organism>
<gene>
    <name evidence="2" type="ORF">MNBD_CHLOROFLEXI01-4095</name>
</gene>
<dbReference type="SUPFAM" id="SSF53474">
    <property type="entry name" value="alpha/beta-Hydrolases"/>
    <property type="match status" value="1"/>
</dbReference>
<dbReference type="GO" id="GO:0003824">
    <property type="term" value="F:catalytic activity"/>
    <property type="evidence" value="ECO:0007669"/>
    <property type="project" value="InterPro"/>
</dbReference>
<sequence length="271" mass="30490">MSSIVTEQGILHYESIGRGQPIILLHGWINSWDVWRDLMIKLSDTGRYRVYALDFWGFGESAKGSQTQAGTFQIDSYVEMVCQFMDSLGIQKVPILGHSLGGTVALQISLTYPERVEKVALVGSPIIGTSLHPFLKLAGNSLIAEFIWNYPFVLHSIMRVLLYKDTKEVRSMIFRDVQRATMESFFRSIGDLRDTDLRSELSTLEIPILGIYGAKDKIVSPSNADLLKNGAKSVKVEMLEQSRHFPMTDEPERFLEAVDNFLNSHANGQVT</sequence>
<dbReference type="PRINTS" id="PR00111">
    <property type="entry name" value="ABHYDROLASE"/>
</dbReference>
<dbReference type="InterPro" id="IPR050266">
    <property type="entry name" value="AB_hydrolase_sf"/>
</dbReference>